<reference evidence="8 9" key="1">
    <citation type="submission" date="2021-02" db="EMBL/GenBank/DDBJ databases">
        <title>Variation within the Batrachochytrium salamandrivorans European outbreak.</title>
        <authorList>
            <person name="Kelly M."/>
            <person name="Pasmans F."/>
            <person name="Shea T.P."/>
            <person name="Munoz J.F."/>
            <person name="Carranza S."/>
            <person name="Cuomo C.A."/>
            <person name="Martel A."/>
        </authorList>
    </citation>
    <scope>NUCLEOTIDE SEQUENCE [LARGE SCALE GENOMIC DNA]</scope>
    <source>
        <strain evidence="8 9">AMFP18/2</strain>
    </source>
</reference>
<evidence type="ECO:0000313" key="9">
    <source>
        <dbReference type="Proteomes" id="UP001648503"/>
    </source>
</evidence>
<dbReference type="SMART" id="SM00533">
    <property type="entry name" value="MUTSd"/>
    <property type="match status" value="1"/>
</dbReference>
<organism evidence="8 9">
    <name type="scientific">Batrachochytrium salamandrivorans</name>
    <dbReference type="NCBI Taxonomy" id="1357716"/>
    <lineage>
        <taxon>Eukaryota</taxon>
        <taxon>Fungi</taxon>
        <taxon>Fungi incertae sedis</taxon>
        <taxon>Chytridiomycota</taxon>
        <taxon>Chytridiomycota incertae sedis</taxon>
        <taxon>Chytridiomycetes</taxon>
        <taxon>Rhizophydiales</taxon>
        <taxon>Rhizophydiales incertae sedis</taxon>
        <taxon>Batrachochytrium</taxon>
    </lineage>
</organism>
<keyword evidence="2" id="KW-0547">Nucleotide-binding</keyword>
<evidence type="ECO:0000256" key="1">
    <source>
        <dbReference type="ARBA" id="ARBA00006271"/>
    </source>
</evidence>
<evidence type="ECO:0000256" key="2">
    <source>
        <dbReference type="ARBA" id="ARBA00022741"/>
    </source>
</evidence>
<comment type="caution">
    <text evidence="8">The sequence shown here is derived from an EMBL/GenBank/DDBJ whole genome shotgun (WGS) entry which is preliminary data.</text>
</comment>
<dbReference type="NCBIfam" id="NF003810">
    <property type="entry name" value="PRK05399.1"/>
    <property type="match status" value="1"/>
</dbReference>
<evidence type="ECO:0000256" key="4">
    <source>
        <dbReference type="ARBA" id="ARBA00022840"/>
    </source>
</evidence>
<evidence type="ECO:0000259" key="7">
    <source>
        <dbReference type="PROSITE" id="PS00486"/>
    </source>
</evidence>
<dbReference type="Pfam" id="PF00488">
    <property type="entry name" value="MutS_V"/>
    <property type="match status" value="1"/>
</dbReference>
<dbReference type="InterPro" id="IPR045076">
    <property type="entry name" value="MutS"/>
</dbReference>
<dbReference type="Pfam" id="PF05188">
    <property type="entry name" value="MutS_II"/>
    <property type="match status" value="1"/>
</dbReference>
<accession>A0ABQ8EVA7</accession>
<sequence>MIRRHTPSIAFLHQRVACHGMALAQLIPQHAMQGPLLLALVPMPSRHQRSFMPLAMASPPLILMGRTVTTKASQTSLPIITRLQATPLIGIQNAATTDDQGLNTDAGVDNRDLVYDDQKHNMFEQQQVACQLKAGKKRSTRVKSIPSSSHSTVDNMDQEQLLTARETVDYLNTAVSLTPLMQEIHDLQRQNPDHVLLVQVGSFFEIYDAGGYLEEVASLLGLRIAQFKRRNDDIRFAGFPMFSYRSYVSTLLQHGKTVAMVHQVGKDTSTSTKGFRRAVTRIITPGTALEDDSELDVSENSFLLSISFSSSSDISLKSKIGLAWMDISTGEFFTAQSDFRSLETDLARIQPREIVVGESMRDSPLITSLLQKTAFVNFKADQTFTDPDHIKRFGSLLIQNHPYLATRDTPDQNLFKDYGQQQIEAAAGLLAYISHSFPLTDRFFCNPVSLTDAKIMKLDSVTMQSLEILRNNRDRTAKGSLFHAINYTKTSAGARLLASRVSSPSTDIVEINRRFDIVEAISIQSNHWTHDILVLLEKCSDIKRSLQRLNLTACNLANFRDIVDTLESTIAMKEALVAMDPAQKGNEILIALGKSFGDFSKLYEELNGLLNDGFLGQVSLGSIADGISEELDCLRIDRLELENQRMTIISDLRKRYGEGVSLIVDTRYGAGIDFTKVPSGKKASLIALIDSDPYASMMKHQRSVSNIRIHYDNWTNLYSQIQDCEDRSLKLEMSIFEDACIKIKKHTFALVKLSEVLCEIDVSCAFAILSIEHGYTRPTMVHEPVHQVKGSRHPVVEHFQQLRGTMFVKNDIQLADKERLWIVTGPNMGGKSTFLRQCALISIIAQAGSFVPADSATLGIVDGIYTRIGASDNLSLNESTFMVEMRETANILNNATSQSLVIMDEVGRGTSMLDGLSLAYGIVKHLVSVNKSRGLFATHYHELATFTETSGMEGVGRYMTTCKLDDNGGIACLFQIQPGVMVKSHGIQMASHAGLPTDVIQTANDMYMTLLQENQ</sequence>
<dbReference type="Proteomes" id="UP001648503">
    <property type="component" value="Unassembled WGS sequence"/>
</dbReference>
<name>A0ABQ8EVA7_9FUNG</name>
<dbReference type="InterPro" id="IPR007696">
    <property type="entry name" value="DNA_mismatch_repair_MutS_core"/>
</dbReference>
<dbReference type="Pfam" id="PF01624">
    <property type="entry name" value="MutS_I"/>
    <property type="match status" value="1"/>
</dbReference>
<dbReference type="EMBL" id="JAFCIX010000578">
    <property type="protein sequence ID" value="KAH6585833.1"/>
    <property type="molecule type" value="Genomic_DNA"/>
</dbReference>
<dbReference type="InterPro" id="IPR017261">
    <property type="entry name" value="DNA_mismatch_repair_MutS/MSH"/>
</dbReference>
<dbReference type="Gene3D" id="3.40.1170.10">
    <property type="entry name" value="DNA repair protein MutS, domain I"/>
    <property type="match status" value="1"/>
</dbReference>
<protein>
    <recommendedName>
        <fullName evidence="7">DNA mismatch repair proteins mutS family domain-containing protein</fullName>
    </recommendedName>
</protein>
<keyword evidence="9" id="KW-1185">Reference proteome</keyword>
<dbReference type="Gene3D" id="3.40.50.300">
    <property type="entry name" value="P-loop containing nucleotide triphosphate hydrolases"/>
    <property type="match status" value="1"/>
</dbReference>
<dbReference type="Gene3D" id="1.10.1420.10">
    <property type="match status" value="2"/>
</dbReference>
<dbReference type="InterPro" id="IPR016151">
    <property type="entry name" value="DNA_mismatch_repair_MutS_N"/>
</dbReference>
<dbReference type="Pfam" id="PF05192">
    <property type="entry name" value="MutS_III"/>
    <property type="match status" value="1"/>
</dbReference>
<keyword evidence="3" id="KW-0227">DNA damage</keyword>
<keyword evidence="6" id="KW-0234">DNA repair</keyword>
<dbReference type="SMART" id="SM00534">
    <property type="entry name" value="MUTSac"/>
    <property type="match status" value="1"/>
</dbReference>
<evidence type="ECO:0000256" key="5">
    <source>
        <dbReference type="ARBA" id="ARBA00023125"/>
    </source>
</evidence>
<dbReference type="InterPro" id="IPR036678">
    <property type="entry name" value="MutS_con_dom_sf"/>
</dbReference>
<dbReference type="PROSITE" id="PS00486">
    <property type="entry name" value="DNA_MISMATCH_REPAIR_2"/>
    <property type="match status" value="1"/>
</dbReference>
<dbReference type="SUPFAM" id="SSF53150">
    <property type="entry name" value="DNA repair protein MutS, domain II"/>
    <property type="match status" value="1"/>
</dbReference>
<evidence type="ECO:0000256" key="6">
    <source>
        <dbReference type="ARBA" id="ARBA00023204"/>
    </source>
</evidence>
<dbReference type="Gene3D" id="3.30.420.110">
    <property type="entry name" value="MutS, connector domain"/>
    <property type="match status" value="1"/>
</dbReference>
<gene>
    <name evidence="8" type="ORF">BASA50_000994</name>
</gene>
<dbReference type="InterPro" id="IPR007695">
    <property type="entry name" value="DNA_mismatch_repair_MutS-lik_N"/>
</dbReference>
<dbReference type="PANTHER" id="PTHR11361">
    <property type="entry name" value="DNA MISMATCH REPAIR PROTEIN MUTS FAMILY MEMBER"/>
    <property type="match status" value="1"/>
</dbReference>
<dbReference type="PIRSF" id="PIRSF037677">
    <property type="entry name" value="DNA_mis_repair_Msh6"/>
    <property type="match status" value="1"/>
</dbReference>
<comment type="similarity">
    <text evidence="1">Belongs to the DNA mismatch repair MutS family.</text>
</comment>
<dbReference type="InterPro" id="IPR000432">
    <property type="entry name" value="DNA_mismatch_repair_MutS_C"/>
</dbReference>
<evidence type="ECO:0000256" key="3">
    <source>
        <dbReference type="ARBA" id="ARBA00022763"/>
    </source>
</evidence>
<proteinExistence type="inferred from homology"/>
<dbReference type="SUPFAM" id="SSF55271">
    <property type="entry name" value="DNA repair protein MutS, domain I"/>
    <property type="match status" value="1"/>
</dbReference>
<evidence type="ECO:0000313" key="8">
    <source>
        <dbReference type="EMBL" id="KAH6585833.1"/>
    </source>
</evidence>
<keyword evidence="4" id="KW-0067">ATP-binding</keyword>
<dbReference type="SUPFAM" id="SSF52540">
    <property type="entry name" value="P-loop containing nucleoside triphosphate hydrolases"/>
    <property type="match status" value="1"/>
</dbReference>
<dbReference type="InterPro" id="IPR036187">
    <property type="entry name" value="DNA_mismatch_repair_MutS_sf"/>
</dbReference>
<dbReference type="InterPro" id="IPR027417">
    <property type="entry name" value="P-loop_NTPase"/>
</dbReference>
<dbReference type="InterPro" id="IPR007860">
    <property type="entry name" value="DNA_mmatch_repair_MutS_con_dom"/>
</dbReference>
<feature type="domain" description="DNA mismatch repair proteins mutS family" evidence="7">
    <location>
        <begin position="899"/>
        <end position="915"/>
    </location>
</feature>
<dbReference type="SUPFAM" id="SSF48334">
    <property type="entry name" value="DNA repair protein MutS, domain III"/>
    <property type="match status" value="1"/>
</dbReference>
<dbReference type="PANTHER" id="PTHR11361:SF34">
    <property type="entry name" value="DNA MISMATCH REPAIR PROTEIN MSH1, MITOCHONDRIAL"/>
    <property type="match status" value="1"/>
</dbReference>
<keyword evidence="5" id="KW-0238">DNA-binding</keyword>